<dbReference type="Proteomes" id="UP001642360">
    <property type="component" value="Unassembled WGS sequence"/>
</dbReference>
<feature type="region of interest" description="Disordered" evidence="1">
    <location>
        <begin position="1"/>
        <end position="29"/>
    </location>
</feature>
<protein>
    <submittedName>
        <fullName evidence="2">Uncharacterized protein</fullName>
    </submittedName>
</protein>
<feature type="compositionally biased region" description="Basic and acidic residues" evidence="1">
    <location>
        <begin position="165"/>
        <end position="181"/>
    </location>
</feature>
<dbReference type="AlphaFoldDB" id="A0ABC8U5C3"/>
<proteinExistence type="predicted"/>
<evidence type="ECO:0000256" key="1">
    <source>
        <dbReference type="SAM" id="MobiDB-lite"/>
    </source>
</evidence>
<keyword evidence="3" id="KW-1185">Reference proteome</keyword>
<comment type="caution">
    <text evidence="2">The sequence shown here is derived from an EMBL/GenBank/DDBJ whole genome shotgun (WGS) entry which is preliminary data.</text>
</comment>
<sequence length="187" mass="20625">SNQPTMITETTKPDPAALLPDEDDQKQKHSEIREMISALTRRFADLQYVNKPGAGGTTSHHHDQDDEDDHGVRIITLAGSNYGATIRSELEDIKASNSSPQLGVSLGGGGDDQEHEESLSTYVNSNFQAINNSIIMGGGYSSNDPGVHVDVSEYMEHQAHRKQEKKVDGKRKDKETYKSDQHSQYAD</sequence>
<dbReference type="EMBL" id="CAUOFW020006881">
    <property type="protein sequence ID" value="CAK9176681.1"/>
    <property type="molecule type" value="Genomic_DNA"/>
</dbReference>
<evidence type="ECO:0000313" key="2">
    <source>
        <dbReference type="EMBL" id="CAK9176681.1"/>
    </source>
</evidence>
<name>A0ABC8U5C3_9AQUA</name>
<dbReference type="PANTHER" id="PTHR33472:SF28">
    <property type="entry name" value="BROMO AND FHA DOMAIN-CONTAINING PROTEIN DDB_G0267958"/>
    <property type="match status" value="1"/>
</dbReference>
<reference evidence="2 3" key="1">
    <citation type="submission" date="2024-02" db="EMBL/GenBank/DDBJ databases">
        <authorList>
            <person name="Vignale AGUSTIN F."/>
            <person name="Sosa J E."/>
            <person name="Modenutti C."/>
        </authorList>
    </citation>
    <scope>NUCLEOTIDE SEQUENCE [LARGE SCALE GENOMIC DNA]</scope>
</reference>
<feature type="region of interest" description="Disordered" evidence="1">
    <location>
        <begin position="143"/>
        <end position="187"/>
    </location>
</feature>
<accession>A0ABC8U5C3</accession>
<gene>
    <name evidence="2" type="ORF">ILEXP_LOCUS46543</name>
</gene>
<feature type="region of interest" description="Disordered" evidence="1">
    <location>
        <begin position="49"/>
        <end position="68"/>
    </location>
</feature>
<dbReference type="PANTHER" id="PTHR33472">
    <property type="entry name" value="OS01G0106600 PROTEIN"/>
    <property type="match status" value="1"/>
</dbReference>
<feature type="non-terminal residue" evidence="2">
    <location>
        <position position="1"/>
    </location>
</feature>
<organism evidence="2 3">
    <name type="scientific">Ilex paraguariensis</name>
    <name type="common">yerba mate</name>
    <dbReference type="NCBI Taxonomy" id="185542"/>
    <lineage>
        <taxon>Eukaryota</taxon>
        <taxon>Viridiplantae</taxon>
        <taxon>Streptophyta</taxon>
        <taxon>Embryophyta</taxon>
        <taxon>Tracheophyta</taxon>
        <taxon>Spermatophyta</taxon>
        <taxon>Magnoliopsida</taxon>
        <taxon>eudicotyledons</taxon>
        <taxon>Gunneridae</taxon>
        <taxon>Pentapetalae</taxon>
        <taxon>asterids</taxon>
        <taxon>campanulids</taxon>
        <taxon>Aquifoliales</taxon>
        <taxon>Aquifoliaceae</taxon>
        <taxon>Ilex</taxon>
    </lineage>
</organism>
<feature type="compositionally biased region" description="Polar residues" evidence="1">
    <location>
        <begin position="1"/>
        <end position="10"/>
    </location>
</feature>
<evidence type="ECO:0000313" key="3">
    <source>
        <dbReference type="Proteomes" id="UP001642360"/>
    </source>
</evidence>
<feature type="region of interest" description="Disordered" evidence="1">
    <location>
        <begin position="92"/>
        <end position="118"/>
    </location>
</feature>